<evidence type="ECO:0000256" key="3">
    <source>
        <dbReference type="ARBA" id="ARBA00004769"/>
    </source>
</evidence>
<comment type="catalytic activity">
    <reaction evidence="1">
        <text>4-amino-5-hydroxymethyl-2-methylpyrimidine + ATP = 4-amino-2-methyl-5-(phosphooxymethyl)pyrimidine + ADP + H(+)</text>
        <dbReference type="Rhea" id="RHEA:23096"/>
        <dbReference type="ChEBI" id="CHEBI:15378"/>
        <dbReference type="ChEBI" id="CHEBI:16892"/>
        <dbReference type="ChEBI" id="CHEBI:30616"/>
        <dbReference type="ChEBI" id="CHEBI:58354"/>
        <dbReference type="ChEBI" id="CHEBI:456216"/>
        <dbReference type="EC" id="2.7.1.49"/>
    </reaction>
</comment>
<dbReference type="RefSeq" id="WP_115751356.1">
    <property type="nucleotide sequence ID" value="NZ_PIOD01000029.1"/>
</dbReference>
<evidence type="ECO:0000256" key="8">
    <source>
        <dbReference type="ARBA" id="ARBA00022679"/>
    </source>
</evidence>
<proteinExistence type="inferred from homology"/>
<keyword evidence="9" id="KW-0547">Nucleotide-binding</keyword>
<evidence type="ECO:0000313" key="17">
    <source>
        <dbReference type="EMBL" id="RDW15031.1"/>
    </source>
</evidence>
<reference evidence="18" key="1">
    <citation type="submission" date="2017-11" db="EMBL/GenBank/DDBJ databases">
        <authorList>
            <person name="Zhu W."/>
        </authorList>
    </citation>
    <scope>NUCLEOTIDE SEQUENCE [LARGE SCALE GENOMIC DNA]</scope>
    <source>
        <strain evidence="18">CAU 1051</strain>
    </source>
</reference>
<evidence type="ECO:0000256" key="11">
    <source>
        <dbReference type="ARBA" id="ARBA00022840"/>
    </source>
</evidence>
<accession>A0A3D8PIG2</accession>
<dbReference type="InterPro" id="IPR004399">
    <property type="entry name" value="HMP/HMP-P_kinase_dom"/>
</dbReference>
<dbReference type="PANTHER" id="PTHR20858:SF17">
    <property type="entry name" value="HYDROXYMETHYLPYRIMIDINE_PHOSPHOMETHYLPYRIMIDINE KINASE THI20-RELATED"/>
    <property type="match status" value="1"/>
</dbReference>
<dbReference type="AlphaFoldDB" id="A0A3D8PIG2"/>
<keyword evidence="18" id="KW-1185">Reference proteome</keyword>
<feature type="domain" description="Pyridoxamine kinase/Phosphomethylpyrimidine kinase" evidence="16">
    <location>
        <begin position="16"/>
        <end position="257"/>
    </location>
</feature>
<dbReference type="SUPFAM" id="SSF53613">
    <property type="entry name" value="Ribokinase-like"/>
    <property type="match status" value="1"/>
</dbReference>
<dbReference type="GO" id="GO:0005829">
    <property type="term" value="C:cytosol"/>
    <property type="evidence" value="ECO:0007669"/>
    <property type="project" value="TreeGrafter"/>
</dbReference>
<dbReference type="OrthoDB" id="9810880at2"/>
<dbReference type="EC" id="2.7.4.7" evidence="6"/>
<dbReference type="InterPro" id="IPR029056">
    <property type="entry name" value="Ribokinase-like"/>
</dbReference>
<dbReference type="GO" id="GO:0008902">
    <property type="term" value="F:hydroxymethylpyrimidine kinase activity"/>
    <property type="evidence" value="ECO:0007669"/>
    <property type="project" value="UniProtKB-EC"/>
</dbReference>
<evidence type="ECO:0000256" key="6">
    <source>
        <dbReference type="ARBA" id="ARBA00012963"/>
    </source>
</evidence>
<evidence type="ECO:0000256" key="15">
    <source>
        <dbReference type="ARBA" id="ARBA00043176"/>
    </source>
</evidence>
<evidence type="ECO:0000256" key="9">
    <source>
        <dbReference type="ARBA" id="ARBA00022741"/>
    </source>
</evidence>
<comment type="catalytic activity">
    <reaction evidence="2">
        <text>4-amino-2-methyl-5-(phosphooxymethyl)pyrimidine + ATP = 4-amino-2-methyl-5-(diphosphooxymethyl)pyrimidine + ADP</text>
        <dbReference type="Rhea" id="RHEA:19893"/>
        <dbReference type="ChEBI" id="CHEBI:30616"/>
        <dbReference type="ChEBI" id="CHEBI:57841"/>
        <dbReference type="ChEBI" id="CHEBI:58354"/>
        <dbReference type="ChEBI" id="CHEBI:456216"/>
        <dbReference type="EC" id="2.7.4.7"/>
    </reaction>
</comment>
<evidence type="ECO:0000259" key="16">
    <source>
        <dbReference type="Pfam" id="PF08543"/>
    </source>
</evidence>
<sequence>MNFPSRVITVAGSAAGGSAGIQADLKTFQELDVYGMSVVTAIVARHPETNKNIHIQSLEAIEAQFTTAIKQVGVNGLKTGMLFSKEIIETVANLIEHASIKTIVVDPVMIGKMNSKLLKDDAIEALKRLLIPLATIITPNVPEASVLLGDREIQNVEDLKQAAVDLYSLGAKYVLVKGGRIEGPAVDVLYDGEQLITYEAPRIETVNTSGAGCTYSAAIAAHLTKGVPVREAVRLAKSFVTTAIEHGFSYTEIVGPTYHAAERKHGEAHPIIVNGGESNGKTRFN</sequence>
<evidence type="ECO:0000256" key="1">
    <source>
        <dbReference type="ARBA" id="ARBA00000151"/>
    </source>
</evidence>
<dbReference type="NCBIfam" id="TIGR00097">
    <property type="entry name" value="HMP-P_kinase"/>
    <property type="match status" value="1"/>
</dbReference>
<keyword evidence="11" id="KW-0067">ATP-binding</keyword>
<gene>
    <name evidence="17" type="primary">thiD</name>
    <name evidence="17" type="ORF">CWR45_18605</name>
</gene>
<keyword evidence="10 17" id="KW-0418">Kinase</keyword>
<dbReference type="GO" id="GO:0005524">
    <property type="term" value="F:ATP binding"/>
    <property type="evidence" value="ECO:0007669"/>
    <property type="project" value="UniProtKB-KW"/>
</dbReference>
<evidence type="ECO:0000256" key="10">
    <source>
        <dbReference type="ARBA" id="ARBA00022777"/>
    </source>
</evidence>
<keyword evidence="8" id="KW-0808">Transferase</keyword>
<dbReference type="EMBL" id="PIOD01000029">
    <property type="protein sequence ID" value="RDW15031.1"/>
    <property type="molecule type" value="Genomic_DNA"/>
</dbReference>
<evidence type="ECO:0000256" key="4">
    <source>
        <dbReference type="ARBA" id="ARBA00009879"/>
    </source>
</evidence>
<dbReference type="EC" id="2.7.1.49" evidence="5"/>
<evidence type="ECO:0000313" key="18">
    <source>
        <dbReference type="Proteomes" id="UP000256520"/>
    </source>
</evidence>
<dbReference type="Pfam" id="PF08543">
    <property type="entry name" value="Phos_pyr_kin"/>
    <property type="match status" value="1"/>
</dbReference>
<evidence type="ECO:0000256" key="2">
    <source>
        <dbReference type="ARBA" id="ARBA00000565"/>
    </source>
</evidence>
<dbReference type="Gene3D" id="3.40.1190.20">
    <property type="match status" value="1"/>
</dbReference>
<keyword evidence="12" id="KW-0784">Thiamine biosynthesis</keyword>
<evidence type="ECO:0000256" key="5">
    <source>
        <dbReference type="ARBA" id="ARBA00012135"/>
    </source>
</evidence>
<dbReference type="InterPro" id="IPR013749">
    <property type="entry name" value="PM/HMP-P_kinase-1"/>
</dbReference>
<evidence type="ECO:0000256" key="14">
    <source>
        <dbReference type="ARBA" id="ARBA00042102"/>
    </source>
</evidence>
<comment type="similarity">
    <text evidence="4">Belongs to the ThiD family.</text>
</comment>
<evidence type="ECO:0000256" key="7">
    <source>
        <dbReference type="ARBA" id="ARBA00019161"/>
    </source>
</evidence>
<dbReference type="CDD" id="cd01169">
    <property type="entry name" value="HMPP_kinase"/>
    <property type="match status" value="1"/>
</dbReference>
<evidence type="ECO:0000256" key="12">
    <source>
        <dbReference type="ARBA" id="ARBA00022977"/>
    </source>
</evidence>
<protein>
    <recommendedName>
        <fullName evidence="7">Hydroxymethylpyrimidine/phosphomethylpyrimidine kinase</fullName>
        <ecNumber evidence="5">2.7.1.49</ecNumber>
        <ecNumber evidence="6">2.7.4.7</ecNumber>
    </recommendedName>
    <alternativeName>
        <fullName evidence="14">Hydroxymethylpyrimidine kinase</fullName>
    </alternativeName>
    <alternativeName>
        <fullName evidence="15">Hydroxymethylpyrimidine phosphate kinase</fullName>
    </alternativeName>
</protein>
<dbReference type="GO" id="GO:0009228">
    <property type="term" value="P:thiamine biosynthetic process"/>
    <property type="evidence" value="ECO:0007669"/>
    <property type="project" value="UniProtKB-KW"/>
</dbReference>
<evidence type="ECO:0000256" key="13">
    <source>
        <dbReference type="ARBA" id="ARBA00037917"/>
    </source>
</evidence>
<dbReference type="Proteomes" id="UP000256520">
    <property type="component" value="Unassembled WGS sequence"/>
</dbReference>
<dbReference type="PANTHER" id="PTHR20858">
    <property type="entry name" value="PHOSPHOMETHYLPYRIMIDINE KINASE"/>
    <property type="match status" value="1"/>
</dbReference>
<dbReference type="GO" id="GO:0008972">
    <property type="term" value="F:phosphomethylpyrimidine kinase activity"/>
    <property type="evidence" value="ECO:0007669"/>
    <property type="project" value="UniProtKB-EC"/>
</dbReference>
<organism evidence="17 18">
    <name type="scientific">Oceanobacillus chungangensis</name>
    <dbReference type="NCBI Taxonomy" id="1229152"/>
    <lineage>
        <taxon>Bacteria</taxon>
        <taxon>Bacillati</taxon>
        <taxon>Bacillota</taxon>
        <taxon>Bacilli</taxon>
        <taxon>Bacillales</taxon>
        <taxon>Bacillaceae</taxon>
        <taxon>Oceanobacillus</taxon>
    </lineage>
</organism>
<name>A0A3D8PIG2_9BACI</name>
<comment type="pathway">
    <text evidence="3">Cofactor biosynthesis; thiamine diphosphate biosynthesis; 4-amino-2-methyl-5-diphosphomethylpyrimidine from 5-amino-1-(5-phospho-D-ribosyl)imidazole: step 3/3.</text>
</comment>
<comment type="pathway">
    <text evidence="13">Cofactor biosynthesis; thiamine diphosphate biosynthesis; 4-amino-2-methyl-5-diphosphomethylpyrimidine from 5-amino-1-(5-phospho-D-ribosyl)imidazole: step 2/3.</text>
</comment>
<comment type="caution">
    <text evidence="17">The sequence shown here is derived from an EMBL/GenBank/DDBJ whole genome shotgun (WGS) entry which is preliminary data.</text>
</comment>
<dbReference type="FunFam" id="3.40.1190.20:FF:000003">
    <property type="entry name" value="Phosphomethylpyrimidine kinase ThiD"/>
    <property type="match status" value="1"/>
</dbReference>